<dbReference type="AlphaFoldDB" id="A0A3S4N417"/>
<dbReference type="Proteomes" id="UP000279227">
    <property type="component" value="Chromosome"/>
</dbReference>
<name>A0A3S4N417_CHRGE</name>
<keyword evidence="1" id="KW-0812">Transmembrane</keyword>
<evidence type="ECO:0000256" key="1">
    <source>
        <dbReference type="SAM" id="Phobius"/>
    </source>
</evidence>
<feature type="transmembrane region" description="Helical" evidence="1">
    <location>
        <begin position="21"/>
        <end position="41"/>
    </location>
</feature>
<accession>A0A3S4N417</accession>
<keyword evidence="1" id="KW-0472">Membrane</keyword>
<sequence>MISAFFILNYLCRIFLSTRDFISNAIYYCVFYAIYFCTDFADSTDLYDITFILLLLKIFDFLALKTASYSKTLRPCVFQQN</sequence>
<proteinExistence type="predicted"/>
<evidence type="ECO:0000313" key="3">
    <source>
        <dbReference type="Proteomes" id="UP000279227"/>
    </source>
</evidence>
<protein>
    <submittedName>
        <fullName evidence="2">Uncharacterized protein</fullName>
    </submittedName>
</protein>
<dbReference type="EMBL" id="LR134289">
    <property type="protein sequence ID" value="VEE08106.1"/>
    <property type="molecule type" value="Genomic_DNA"/>
</dbReference>
<dbReference type="KEGG" id="cgle:NCTC11432_02487"/>
<gene>
    <name evidence="2" type="ORF">NCTC11432_02487</name>
</gene>
<feature type="transmembrane region" description="Helical" evidence="1">
    <location>
        <begin position="47"/>
        <end position="64"/>
    </location>
</feature>
<organism evidence="2 3">
    <name type="scientific">Chryseobacterium gleum</name>
    <name type="common">Flavobacterium gleum</name>
    <dbReference type="NCBI Taxonomy" id="250"/>
    <lineage>
        <taxon>Bacteria</taxon>
        <taxon>Pseudomonadati</taxon>
        <taxon>Bacteroidota</taxon>
        <taxon>Flavobacteriia</taxon>
        <taxon>Flavobacteriales</taxon>
        <taxon>Weeksellaceae</taxon>
        <taxon>Chryseobacterium group</taxon>
        <taxon>Chryseobacterium</taxon>
    </lineage>
</organism>
<evidence type="ECO:0000313" key="2">
    <source>
        <dbReference type="EMBL" id="VEE08106.1"/>
    </source>
</evidence>
<keyword evidence="1" id="KW-1133">Transmembrane helix</keyword>
<reference evidence="2 3" key="1">
    <citation type="submission" date="2018-12" db="EMBL/GenBank/DDBJ databases">
        <authorList>
            <consortium name="Pathogen Informatics"/>
        </authorList>
    </citation>
    <scope>NUCLEOTIDE SEQUENCE [LARGE SCALE GENOMIC DNA]</scope>
    <source>
        <strain evidence="2 3">NCTC11432</strain>
    </source>
</reference>